<dbReference type="Gene3D" id="3.10.50.40">
    <property type="match status" value="2"/>
</dbReference>
<evidence type="ECO:0000313" key="9">
    <source>
        <dbReference type="Proteomes" id="UP001549313"/>
    </source>
</evidence>
<reference evidence="8 9" key="1">
    <citation type="submission" date="2024-06" db="EMBL/GenBank/DDBJ databases">
        <title>Sorghum-associated microbial communities from plants grown in Nebraska, USA.</title>
        <authorList>
            <person name="Schachtman D."/>
        </authorList>
    </citation>
    <scope>NUCLEOTIDE SEQUENCE [LARGE SCALE GENOMIC DNA]</scope>
    <source>
        <strain evidence="8 9">2814</strain>
    </source>
</reference>
<protein>
    <recommendedName>
        <fullName evidence="1">Parvulin-like PPIase</fullName>
    </recommendedName>
    <alternativeName>
        <fullName evidence="3">Peptidyl-prolyl cis-trans isomerase plp</fullName>
    </alternativeName>
    <alternativeName>
        <fullName evidence="4">Rotamase plp</fullName>
    </alternativeName>
</protein>
<evidence type="ECO:0000256" key="2">
    <source>
        <dbReference type="ARBA" id="ARBA00022729"/>
    </source>
</evidence>
<dbReference type="InterPro" id="IPR046357">
    <property type="entry name" value="PPIase_dom_sf"/>
</dbReference>
<keyword evidence="2 6" id="KW-0732">Signal</keyword>
<feature type="signal peptide" evidence="6">
    <location>
        <begin position="1"/>
        <end position="26"/>
    </location>
</feature>
<gene>
    <name evidence="8" type="ORF">ABIE19_001329</name>
</gene>
<dbReference type="PROSITE" id="PS51257">
    <property type="entry name" value="PROKAR_LIPOPROTEIN"/>
    <property type="match status" value="1"/>
</dbReference>
<dbReference type="PANTHER" id="PTHR47637:SF1">
    <property type="entry name" value="CHAPERONE SURA"/>
    <property type="match status" value="1"/>
</dbReference>
<organism evidence="8 9">
    <name type="scientific">Brevundimonas faecalis</name>
    <dbReference type="NCBI Taxonomy" id="947378"/>
    <lineage>
        <taxon>Bacteria</taxon>
        <taxon>Pseudomonadati</taxon>
        <taxon>Pseudomonadota</taxon>
        <taxon>Alphaproteobacteria</taxon>
        <taxon>Caulobacterales</taxon>
        <taxon>Caulobacteraceae</taxon>
        <taxon>Brevundimonas</taxon>
    </lineage>
</organism>
<feature type="domain" description="PpiC" evidence="7">
    <location>
        <begin position="206"/>
        <end position="304"/>
    </location>
</feature>
<proteinExistence type="predicted"/>
<feature type="domain" description="PpiC" evidence="7">
    <location>
        <begin position="311"/>
        <end position="407"/>
    </location>
</feature>
<dbReference type="SUPFAM" id="SSF54534">
    <property type="entry name" value="FKBP-like"/>
    <property type="match status" value="2"/>
</dbReference>
<evidence type="ECO:0000259" key="7">
    <source>
        <dbReference type="PROSITE" id="PS50198"/>
    </source>
</evidence>
<sequence>MRLMRYTTGVAMAALMACTSVGQSVAQTAPAQQGPAAGTLNPAAEEAPRAAAAAQPQFRLSDGIVATVNDRIITGFDLRQRMLVLLAMTQVQPTEENIGAIQQQALNDLIEQRLQAAEIAKFEQLKISDDEVNREIAGMAREAGASPEAYMAFLQQGGIRPEPFREFLRTEIGWRELVGGRFRDRAKVTRAQVDQAVRQVTESATKPQYLVGEIYLEAARVGGMQEAMNGARQLVQQMVQGAPFMAVARQFSSAPSAARGGDAGWVVQGTVQPALQTAMEALEVGQLSNPIPVDGGVYILYMRDKRSGAATSLVQMKQVMAELPETASEADVAAATRRLESIRAGLTCDNILERARSEQGLLGADLGESDVADLLPQFQQVARSAEIGSVSSVVRSPLGVHLLAVCGRRLGGPEAPSPQQVESRLQNQNYAMLGRRYLRDLRADALIEIKQQ</sequence>
<dbReference type="Pfam" id="PF00639">
    <property type="entry name" value="Rotamase"/>
    <property type="match status" value="2"/>
</dbReference>
<evidence type="ECO:0000256" key="3">
    <source>
        <dbReference type="ARBA" id="ARBA00030642"/>
    </source>
</evidence>
<dbReference type="PROSITE" id="PS50198">
    <property type="entry name" value="PPIC_PPIASE_2"/>
    <property type="match status" value="2"/>
</dbReference>
<dbReference type="Gene3D" id="1.10.4030.10">
    <property type="entry name" value="Porin chaperone SurA, peptide-binding domain"/>
    <property type="match status" value="1"/>
</dbReference>
<keyword evidence="5" id="KW-0697">Rotamase</keyword>
<feature type="chain" id="PRO_5046161090" description="Parvulin-like PPIase" evidence="6">
    <location>
        <begin position="27"/>
        <end position="452"/>
    </location>
</feature>
<dbReference type="EMBL" id="JBEPTF010000001">
    <property type="protein sequence ID" value="MET4683420.1"/>
    <property type="molecule type" value="Genomic_DNA"/>
</dbReference>
<evidence type="ECO:0000256" key="6">
    <source>
        <dbReference type="SAM" id="SignalP"/>
    </source>
</evidence>
<keyword evidence="5 8" id="KW-0413">Isomerase</keyword>
<dbReference type="InterPro" id="IPR050280">
    <property type="entry name" value="OMP_Chaperone_SurA"/>
</dbReference>
<dbReference type="Pfam" id="PF13624">
    <property type="entry name" value="SurA_N_3"/>
    <property type="match status" value="1"/>
</dbReference>
<accession>A0ABV2RA19</accession>
<evidence type="ECO:0000256" key="1">
    <source>
        <dbReference type="ARBA" id="ARBA00018370"/>
    </source>
</evidence>
<dbReference type="InterPro" id="IPR027304">
    <property type="entry name" value="Trigger_fact/SurA_dom_sf"/>
</dbReference>
<keyword evidence="9" id="KW-1185">Reference proteome</keyword>
<name>A0ABV2RA19_9CAUL</name>
<dbReference type="SUPFAM" id="SSF109998">
    <property type="entry name" value="Triger factor/SurA peptide-binding domain-like"/>
    <property type="match status" value="1"/>
</dbReference>
<dbReference type="RefSeq" id="WP_354088341.1">
    <property type="nucleotide sequence ID" value="NZ_JBEPTF010000001.1"/>
</dbReference>
<dbReference type="Proteomes" id="UP001549313">
    <property type="component" value="Unassembled WGS sequence"/>
</dbReference>
<dbReference type="PANTHER" id="PTHR47637">
    <property type="entry name" value="CHAPERONE SURA"/>
    <property type="match status" value="1"/>
</dbReference>
<evidence type="ECO:0000313" key="8">
    <source>
        <dbReference type="EMBL" id="MET4683420.1"/>
    </source>
</evidence>
<evidence type="ECO:0000256" key="4">
    <source>
        <dbReference type="ARBA" id="ARBA00031484"/>
    </source>
</evidence>
<dbReference type="InterPro" id="IPR000297">
    <property type="entry name" value="PPIase_PpiC"/>
</dbReference>
<comment type="caution">
    <text evidence="8">The sequence shown here is derived from an EMBL/GenBank/DDBJ whole genome shotgun (WGS) entry which is preliminary data.</text>
</comment>
<evidence type="ECO:0000256" key="5">
    <source>
        <dbReference type="PROSITE-ProRule" id="PRU00278"/>
    </source>
</evidence>
<dbReference type="GO" id="GO:0003755">
    <property type="term" value="F:peptidyl-prolyl cis-trans isomerase activity"/>
    <property type="evidence" value="ECO:0007669"/>
    <property type="project" value="UniProtKB-EC"/>
</dbReference>